<dbReference type="InterPro" id="IPR041657">
    <property type="entry name" value="HTH_17"/>
</dbReference>
<dbReference type="EMBL" id="CP034235">
    <property type="protein sequence ID" value="QGQ95932.1"/>
    <property type="molecule type" value="Genomic_DNA"/>
</dbReference>
<reference evidence="3" key="1">
    <citation type="submission" date="2018-11" db="EMBL/GenBank/DDBJ databases">
        <title>Complete genome sequence of Paenibacillus sp. ML311-T8.</title>
        <authorList>
            <person name="Nam Y.-D."/>
            <person name="Kang J."/>
            <person name="Chung W.-H."/>
            <person name="Park Y.S."/>
        </authorList>
    </citation>
    <scope>NUCLEOTIDE SEQUENCE [LARGE SCALE GENOMIC DNA]</scope>
    <source>
        <strain evidence="3">ML311-T8</strain>
    </source>
</reference>
<evidence type="ECO:0000259" key="1">
    <source>
        <dbReference type="Pfam" id="PF12728"/>
    </source>
</evidence>
<dbReference type="Pfam" id="PF12728">
    <property type="entry name" value="HTH_17"/>
    <property type="match status" value="1"/>
</dbReference>
<gene>
    <name evidence="2" type="ORF">EHS13_14140</name>
</gene>
<sequence length="429" mass="48486">MYDHERQSIAFISLHLFNKGDKILMSKQRFNLISLHEAIELLDVSRSTFDRWRKQRQLPFTKIGKEILVDKHELEQWVRHHSSDRQRPAIQYKTLSTSILEQPTTISVGYQSRSAQTWTSLIMKELGWFEEELSNMISDRSMLVRWIDAANGPELVQGLIGGHIQFASLGDYPIALSFSLSQVLPAFRPLLLAFDGKTAQGQGISLVVRNDLHIRHASELANRTISTVAQSSAGDRLSKLIHSLGIQDTRILHKEQDDSMESIIRRKIAGSVIGEPYISLIQHLDIGKVLFQEELGEDFLTGIVVEENWADNNHAITIAYLKAHLRVHELVRKDPNRVAGLISRIKDIPAEVAASVISKVRWDSALYTKDLKTLSLLNPDYSSSTGGHFVSDSGIKYSPQYLHQAIKALKLPILGDGLLQGDWDRDQIY</sequence>
<dbReference type="InterPro" id="IPR009061">
    <property type="entry name" value="DNA-bd_dom_put_sf"/>
</dbReference>
<feature type="domain" description="Helix-turn-helix" evidence="1">
    <location>
        <begin position="35"/>
        <end position="80"/>
    </location>
</feature>
<dbReference type="Proteomes" id="UP000426246">
    <property type="component" value="Chromosome"/>
</dbReference>
<dbReference type="PANTHER" id="PTHR30024:SF45">
    <property type="entry name" value="ABC TRANSPORTER SUBSTRATE-BINDING PROTEIN"/>
    <property type="match status" value="1"/>
</dbReference>
<dbReference type="SUPFAM" id="SSF53850">
    <property type="entry name" value="Periplasmic binding protein-like II"/>
    <property type="match status" value="1"/>
</dbReference>
<name>A0A6B8RK06_9BACL</name>
<evidence type="ECO:0000313" key="2">
    <source>
        <dbReference type="EMBL" id="QGQ95932.1"/>
    </source>
</evidence>
<dbReference type="Gene3D" id="3.40.190.10">
    <property type="entry name" value="Periplasmic binding protein-like II"/>
    <property type="match status" value="2"/>
</dbReference>
<accession>A0A6B8RK06</accession>
<dbReference type="GO" id="GO:0003677">
    <property type="term" value="F:DNA binding"/>
    <property type="evidence" value="ECO:0007669"/>
    <property type="project" value="InterPro"/>
</dbReference>
<proteinExistence type="predicted"/>
<dbReference type="PANTHER" id="PTHR30024">
    <property type="entry name" value="ALIPHATIC SULFONATES-BINDING PROTEIN-RELATED"/>
    <property type="match status" value="1"/>
</dbReference>
<dbReference type="SUPFAM" id="SSF46955">
    <property type="entry name" value="Putative DNA-binding domain"/>
    <property type="match status" value="1"/>
</dbReference>
<evidence type="ECO:0000313" key="3">
    <source>
        <dbReference type="Proteomes" id="UP000426246"/>
    </source>
</evidence>
<dbReference type="AlphaFoldDB" id="A0A6B8RK06"/>
<dbReference type="KEGG" id="ppsc:EHS13_14140"/>
<organism evidence="2 3">
    <name type="scientific">Paenibacillus psychroresistens</name>
    <dbReference type="NCBI Taxonomy" id="1778678"/>
    <lineage>
        <taxon>Bacteria</taxon>
        <taxon>Bacillati</taxon>
        <taxon>Bacillota</taxon>
        <taxon>Bacilli</taxon>
        <taxon>Bacillales</taxon>
        <taxon>Paenibacillaceae</taxon>
        <taxon>Paenibacillus</taxon>
    </lineage>
</organism>
<dbReference type="NCBIfam" id="TIGR01764">
    <property type="entry name" value="excise"/>
    <property type="match status" value="1"/>
</dbReference>
<protein>
    <submittedName>
        <fullName evidence="2">Helix-turn-helix domain-containing protein</fullName>
    </submittedName>
</protein>
<dbReference type="InterPro" id="IPR010093">
    <property type="entry name" value="SinI_DNA-bd"/>
</dbReference>
<keyword evidence="3" id="KW-1185">Reference proteome</keyword>